<organism evidence="2 3">
    <name type="scientific">Streptomyces tirandamycinicus</name>
    <dbReference type="NCBI Taxonomy" id="2174846"/>
    <lineage>
        <taxon>Bacteria</taxon>
        <taxon>Bacillati</taxon>
        <taxon>Actinomycetota</taxon>
        <taxon>Actinomycetes</taxon>
        <taxon>Kitasatosporales</taxon>
        <taxon>Streptomycetaceae</taxon>
        <taxon>Streptomyces</taxon>
    </lineage>
</organism>
<evidence type="ECO:0000313" key="3">
    <source>
        <dbReference type="Proteomes" id="UP000244900"/>
    </source>
</evidence>
<dbReference type="KEGG" id="stir:DDW44_29620"/>
<dbReference type="InterPro" id="IPR046300">
    <property type="entry name" value="DUF6415"/>
</dbReference>
<proteinExistence type="predicted"/>
<gene>
    <name evidence="2" type="ORF">DDW44_29620</name>
</gene>
<evidence type="ECO:0000313" key="2">
    <source>
        <dbReference type="EMBL" id="AWI32496.1"/>
    </source>
</evidence>
<dbReference type="EMBL" id="CP029188">
    <property type="protein sequence ID" value="AWI32496.1"/>
    <property type="molecule type" value="Genomic_DNA"/>
</dbReference>
<evidence type="ECO:0000256" key="1">
    <source>
        <dbReference type="SAM" id="MobiDB-lite"/>
    </source>
</evidence>
<dbReference type="Proteomes" id="UP000244900">
    <property type="component" value="Chromosome"/>
</dbReference>
<accession>A0A2S1T1L0</accession>
<reference evidence="2 3" key="1">
    <citation type="submission" date="2018-05" db="EMBL/GenBank/DDBJ databases">
        <title>Complete genome sequence of sponge-derived Streptomyces sp. HNM0039.</title>
        <authorList>
            <person name="Huang X."/>
            <person name="Zhou S."/>
        </authorList>
    </citation>
    <scope>NUCLEOTIDE SEQUENCE [LARGE SCALE GENOMIC DNA]</scope>
    <source>
        <strain evidence="2 3">HNM0039</strain>
    </source>
</reference>
<dbReference type="AlphaFoldDB" id="A0A2S1T1L0"/>
<dbReference type="Pfam" id="PF19979">
    <property type="entry name" value="DUF6415"/>
    <property type="match status" value="1"/>
</dbReference>
<name>A0A2S1T1L0_9ACTN</name>
<protein>
    <submittedName>
        <fullName evidence="2">Uncharacterized protein</fullName>
    </submittedName>
</protein>
<sequence length="156" mass="16454">MIDRTVPDESAAGQGDTDGDTDSDAGESGPGPMDLAAMRETARQVMVAHEPGSDLDGLSAAMRGFVRLLVPALRTLIAARPSGDRPAMVARVGVDEAWRRLHTTPGLGPGAAHRRARRLALSVLSLCDHYENLRPTAAASAAPIPGRRRQAERSSP</sequence>
<dbReference type="OrthoDB" id="4246477at2"/>
<keyword evidence="3" id="KW-1185">Reference proteome</keyword>
<dbReference type="RefSeq" id="WP_108908404.1">
    <property type="nucleotide sequence ID" value="NZ_CP029188.1"/>
</dbReference>
<feature type="region of interest" description="Disordered" evidence="1">
    <location>
        <begin position="1"/>
        <end position="34"/>
    </location>
</feature>